<name>A0A367X638_9PROT</name>
<feature type="domain" description="Thiamine phosphate synthase/TenI" evidence="3">
    <location>
        <begin position="37"/>
        <end position="192"/>
    </location>
</feature>
<evidence type="ECO:0000256" key="1">
    <source>
        <dbReference type="ARBA" id="ARBA00004948"/>
    </source>
</evidence>
<dbReference type="InterPro" id="IPR013785">
    <property type="entry name" value="Aldolase_TIM"/>
</dbReference>
<comment type="caution">
    <text evidence="4">The sequence shown here is derived from an EMBL/GenBank/DDBJ whole genome shotgun (WGS) entry which is preliminary data.</text>
</comment>
<dbReference type="Gene3D" id="3.20.20.70">
    <property type="entry name" value="Aldolase class I"/>
    <property type="match status" value="1"/>
</dbReference>
<dbReference type="GO" id="GO:0004789">
    <property type="term" value="F:thiamine-phosphate diphosphorylase activity"/>
    <property type="evidence" value="ECO:0007669"/>
    <property type="project" value="TreeGrafter"/>
</dbReference>
<dbReference type="InterPro" id="IPR036206">
    <property type="entry name" value="ThiamineP_synth_sf"/>
</dbReference>
<dbReference type="PANTHER" id="PTHR20857:SF23">
    <property type="entry name" value="THIAMINE BIOSYNTHETIC BIFUNCTIONAL ENZYME"/>
    <property type="match status" value="1"/>
</dbReference>
<gene>
    <name evidence="4" type="ORF">TH30_02105</name>
</gene>
<dbReference type="GO" id="GO:0009228">
    <property type="term" value="P:thiamine biosynthetic process"/>
    <property type="evidence" value="ECO:0007669"/>
    <property type="project" value="UniProtKB-KW"/>
</dbReference>
<comment type="pathway">
    <text evidence="1">Cofactor biosynthesis; thiamine diphosphate biosynthesis.</text>
</comment>
<reference evidence="4 5" key="1">
    <citation type="submission" date="2014-07" db="EMBL/GenBank/DDBJ databases">
        <title>Draft genome sequence of Thalassospira profundimaris PR54-5.</title>
        <authorList>
            <person name="Lai Q."/>
            <person name="Shao Z."/>
        </authorList>
    </citation>
    <scope>NUCLEOTIDE SEQUENCE [LARGE SCALE GENOMIC DNA]</scope>
    <source>
        <strain evidence="4 5">PR54-5</strain>
    </source>
</reference>
<proteinExistence type="predicted"/>
<dbReference type="Pfam" id="PF02581">
    <property type="entry name" value="TMP-TENI"/>
    <property type="match status" value="1"/>
</dbReference>
<dbReference type="InterPro" id="IPR022998">
    <property type="entry name" value="ThiamineP_synth_TenI"/>
</dbReference>
<evidence type="ECO:0000256" key="2">
    <source>
        <dbReference type="ARBA" id="ARBA00022977"/>
    </source>
</evidence>
<evidence type="ECO:0000313" key="5">
    <source>
        <dbReference type="Proteomes" id="UP000252255"/>
    </source>
</evidence>
<organism evidence="4 5">
    <name type="scientific">Thalassospira profundimaris</name>
    <dbReference type="NCBI Taxonomy" id="502049"/>
    <lineage>
        <taxon>Bacteria</taxon>
        <taxon>Pseudomonadati</taxon>
        <taxon>Pseudomonadota</taxon>
        <taxon>Alphaproteobacteria</taxon>
        <taxon>Rhodospirillales</taxon>
        <taxon>Thalassospiraceae</taxon>
        <taxon>Thalassospira</taxon>
    </lineage>
</organism>
<dbReference type="PANTHER" id="PTHR20857">
    <property type="entry name" value="THIAMINE-PHOSPHATE PYROPHOSPHORYLASE"/>
    <property type="match status" value="1"/>
</dbReference>
<dbReference type="CDD" id="cd00564">
    <property type="entry name" value="TMP_TenI"/>
    <property type="match status" value="1"/>
</dbReference>
<dbReference type="Proteomes" id="UP000252255">
    <property type="component" value="Unassembled WGS sequence"/>
</dbReference>
<dbReference type="EMBL" id="JPWI01000001">
    <property type="protein sequence ID" value="RCK49143.1"/>
    <property type="molecule type" value="Genomic_DNA"/>
</dbReference>
<dbReference type="AlphaFoldDB" id="A0A367X638"/>
<accession>A0A367X638</accession>
<evidence type="ECO:0000313" key="4">
    <source>
        <dbReference type="EMBL" id="RCK49143.1"/>
    </source>
</evidence>
<protein>
    <recommendedName>
        <fullName evidence="3">Thiamine phosphate synthase/TenI domain-containing protein</fullName>
    </recommendedName>
</protein>
<dbReference type="SUPFAM" id="SSF51391">
    <property type="entry name" value="Thiamin phosphate synthase"/>
    <property type="match status" value="1"/>
</dbReference>
<sequence length="197" mass="21474">MRNGGPTGVIAPVILITDDLRLPDPVAAIKQLPPDSMVIFRHYDHPHRARLAATLRQICRARHIPFLVANDLSLALTVSADGLHLPQYRILQTPHIYWQIPRDIVVTSACHDMLTLRHLALLPARYRPDGVLISPVFPTRSHPGAPTLSHRTVLHMASICKHLGITPIGLGGINAKTCRNLRSSSLASLAGIGFSSG</sequence>
<keyword evidence="2" id="KW-0784">Thiamine biosynthesis</keyword>
<dbReference type="GO" id="GO:0005737">
    <property type="term" value="C:cytoplasm"/>
    <property type="evidence" value="ECO:0007669"/>
    <property type="project" value="TreeGrafter"/>
</dbReference>
<evidence type="ECO:0000259" key="3">
    <source>
        <dbReference type="Pfam" id="PF02581"/>
    </source>
</evidence>